<protein>
    <submittedName>
        <fullName evidence="1">Uncharacterized protein</fullName>
    </submittedName>
</protein>
<dbReference type="Proteomes" id="UP001237292">
    <property type="component" value="Chromosome"/>
</dbReference>
<gene>
    <name evidence="1" type="ORF">QL104_19925</name>
</gene>
<proteinExistence type="predicted"/>
<evidence type="ECO:0000313" key="1">
    <source>
        <dbReference type="EMBL" id="WMN15627.1"/>
    </source>
</evidence>
<name>A0ABY9NBZ3_9PSED</name>
<dbReference type="EMBL" id="CP133164">
    <property type="protein sequence ID" value="WMN15627.1"/>
    <property type="molecule type" value="Genomic_DNA"/>
</dbReference>
<evidence type="ECO:0000313" key="2">
    <source>
        <dbReference type="Proteomes" id="UP001237292"/>
    </source>
</evidence>
<organism evidence="1 2">
    <name type="scientific">Pseudomonas piscis</name>
    <dbReference type="NCBI Taxonomy" id="2614538"/>
    <lineage>
        <taxon>Bacteria</taxon>
        <taxon>Pseudomonadati</taxon>
        <taxon>Pseudomonadota</taxon>
        <taxon>Gammaproteobacteria</taxon>
        <taxon>Pseudomonadales</taxon>
        <taxon>Pseudomonadaceae</taxon>
        <taxon>Pseudomonas</taxon>
    </lineage>
</organism>
<dbReference type="RefSeq" id="WP_282877589.1">
    <property type="nucleotide sequence ID" value="NZ_CP133164.1"/>
</dbReference>
<keyword evidence="2" id="KW-1185">Reference proteome</keyword>
<reference evidence="1 2" key="1">
    <citation type="journal article" date="2023" name="Access Microbiol">
        <title>The genome of a steinernematid-associated Pseudomonas piscis bacterium encodes the biosynthesis of insect toxins.</title>
        <authorList>
            <person name="Awori R.M."/>
            <person name="Hendre P."/>
            <person name="Amugune N.O."/>
        </authorList>
    </citation>
    <scope>NUCLEOTIDE SEQUENCE [LARGE SCALE GENOMIC DNA]</scope>
    <source>
        <strain evidence="1 2">75</strain>
    </source>
</reference>
<sequence length="355" mass="39246">MTYKKPGTSSKAGSRAKVTFLEQNSPIDEYGRALYAVARSVIRAFVDSLSEEDLADINTPLDQVRLRQLAKIARLDRDKGMRGDGFEWAVHEAILGKEPKVINPVGQALSRASTKILKDACPTSLLFGQERAKYLGFLEAMVDEAGNDSFLLPQGSGRPFRFGPWVSLAARGHTAEDLLNARIKKIWKTDLFLSVEDDPRYFAATVKSNVMQLEGGQGLRVGIVPEHPNTAYKKEVTYDESKGLWVVSLADPNGFMGLFNDGYSAVARAFLKIGKHEPANYWAVPSAKAQKLMDQIIKFQGATAIEVIEALNEAAQQDLLSTKDKLISVNAPHWLHVKKMQSTVISPKPKFVKLD</sequence>
<accession>A0ABY9NBZ3</accession>